<keyword evidence="2" id="KW-1185">Reference proteome</keyword>
<dbReference type="EMBL" id="KU886223">
    <property type="protein sequence ID" value="ANH51618.1"/>
    <property type="molecule type" value="Genomic_DNA"/>
</dbReference>
<evidence type="ECO:0000313" key="2">
    <source>
        <dbReference type="Proteomes" id="UP000222975"/>
    </source>
</evidence>
<protein>
    <recommendedName>
        <fullName evidence="3">DUF2493 domain-containing protein</fullName>
    </recommendedName>
</protein>
<proteinExistence type="predicted"/>
<sequence>MSDNARVLPDPREDGKTHINVYSRGASWLGQQLSNMSYYDFAHPRYGVFASLEGFWYWLSTGKQHEELRKLAGVKAKMTGREFETIPNENFEEEFKEAMRLRLEQHPIIANALAESLLPLKHYYCYGGKVIDLYDRHKWQMDFYEEWRKANAPEDTTLVLLISGSRKEKDYDAFKHIVMTYLQPYIDKIKDTYKITLLSGLAWEGPDDMAIRLCREEGFMLIGLPAKWKEQGKAAGMIRNGAMGRLCNKALVFWDGESPGTKGMIDYLKKNTIDHLVYLHGKHEPDWKAPETS</sequence>
<name>A0A173GDQ4_9CAUD</name>
<gene>
    <name evidence="1" type="ORF">SIMMY50_156</name>
</gene>
<reference evidence="2" key="1">
    <citation type="submission" date="2016-03" db="EMBL/GenBank/DDBJ databases">
        <authorList>
            <person name="Sharma R."/>
            <person name="Simister A.R."/>
            <person name="Berg J.A."/>
            <person name="Jensen G.L."/>
            <person name="Keele B.R."/>
            <person name="Ward M.E.H."/>
            <person name="Breakwell D.P."/>
            <person name="Hope S."/>
            <person name="Grose J.H."/>
        </authorList>
    </citation>
    <scope>NUCLEOTIDE SEQUENCE [LARGE SCALE GENOMIC DNA]</scope>
</reference>
<accession>A0A173GDQ4</accession>
<evidence type="ECO:0000313" key="1">
    <source>
        <dbReference type="EMBL" id="ANH51618.1"/>
    </source>
</evidence>
<dbReference type="Proteomes" id="UP000222975">
    <property type="component" value="Segment"/>
</dbReference>
<evidence type="ECO:0008006" key="3">
    <source>
        <dbReference type="Google" id="ProtNLM"/>
    </source>
</evidence>
<organism evidence="1 2">
    <name type="scientific">Erwinia phage vB_EamM_Simmy50</name>
    <dbReference type="NCBI Taxonomy" id="1815988"/>
    <lineage>
        <taxon>Viruses</taxon>
        <taxon>Duplodnaviria</taxon>
        <taxon>Heunggongvirae</taxon>
        <taxon>Uroviricota</taxon>
        <taxon>Caudoviricetes</taxon>
        <taxon>Chimalliviridae</taxon>
        <taxon>Agricanvirus</taxon>
        <taxon>Agricanvirus simmy50</taxon>
    </lineage>
</organism>